<dbReference type="InterPro" id="IPR041679">
    <property type="entry name" value="DNA2/NAM7-like_C"/>
</dbReference>
<keyword evidence="1" id="KW-0547">Nucleotide-binding</keyword>
<dbReference type="CDD" id="cd17934">
    <property type="entry name" value="DEXXQc_Upf1-like"/>
    <property type="match status" value="1"/>
</dbReference>
<dbReference type="Gene3D" id="3.40.50.300">
    <property type="entry name" value="P-loop containing nucleotide triphosphate hydrolases"/>
    <property type="match status" value="2"/>
</dbReference>
<gene>
    <name evidence="6" type="ORF">Hypma_007621</name>
</gene>
<dbReference type="Proteomes" id="UP000076154">
    <property type="component" value="Unassembled WGS sequence"/>
</dbReference>
<sequence length="1427" mass="158041">MSSKASLSATNLAVHHHLNCDLYLHNVYHSQPRLQSGFQDVPELSKAQFQRGNDWEESLFAWLDHENLLLRVPSAPVDPDCLLENIQADNRNHFFIAGLTFRPPHDALKARFVEAGTEPIIFGLAKPDLLEIIRIEAGVRWRVIDAKASAGVKTSHHVQIYFYTLCLDYLLPRPFFQHEGTAAVWLPPPEGFKNCLPSFNDLKAIKTTLLSTSLDEFLFERLPNIISVPREEVKWHYNPLCHNCPYEYDCKVKALHQGELGAIPNISLDEARTLKGLLRIASSSLTDTDAKLTDIEDLHDLIAHPVKLENIAKRFPSTVKRSRRILALPKKNGFHSSPVVESIRKSTPQIKPRRNLACPRQEDIAIIMSFVQTPSTPGVGVEQYTINVISSKPLPVPDIMHGPGAELISTLASLIQSIIGVQSSFSPSLRTQFYVWSPTEHSALQAHLINSALTSAVYSDAVRVCIGALAQGASLLQTTFQPMLLSGALLSFLSNSKRTKAEHKACLERMGLSTEGTADELRRRVDNEIKRLQAEGGRGTEDPARDHAELGQLPRVVVLKREIERLVALPVPGYWDLPECAVSLLPMESPEARCPSDEEVFATFRTGSTSQLHEILARRNASTYAILLDVRGRITRSGYNLLVNDAGILSANFMDICRQEHLRKLFFMQQFEVLTKLNDLWRSRLDGCPDSPVLQFVRSHVGATGLEHVFHLVSGALDMPAADRSQSMFDKIIVLDEADGPGSDVPQEALFDDLAVSGLVFPLNRYTRAKWASQHPTVQSELLVADLRDILVDGNRTKVVIQAWGSSFNFKQGRNYRLSPRLVDFNTSKILAALLEMDLRCVSDEEDTLAVAHHDLPLLQMILDPAAFGKNTLADEFTRTEKVIQKMFRDLKDLGSEAAGSLILKSSQHRATQRILSNRLSVIWGPPGTGKTYTIALSLLRLLDVQHRHGDTSRKIIFITAMTHAAIAACQTQWLERVVVEQVLKGNDHPAPSASKALVHIYTGTIYQLYNFTKRYSFQVDCVVIDEAGQLSLGSIALVLRSLSPAGRIVIAGDSEQLAPILSAQYPQLKTRPLFGSVLDCLMNNPAAHVRALSGHEISADSDVSPSQESIVQLTENFRLNPDLGEFVSTIYSRAFKPQKVQARQLARNLKLIDNDAGRDLGIEPGVLRDVEVFLSSLSKVMLREPQTVLLPPSLHSLTSSLSLRDNMAGGSVLEVPHPISLALIKLHARAMRSGWEDVGYEVHVRGEAAVAAALVASIQRCSPSDDIFVATPHRVQREAVRAALARVGQPETENNGDLGFGDLRVADREIESDLDLTEEHVLGKVTVDTIERLQGSEASFVVCLFSVPHSSSGAATTDLGFLLERRRLNVAISRAKTLCILVTSQEVLRPRVNVLANEETAKGYAFLKAFEDRAWSCDLNVDLDKF</sequence>
<dbReference type="GO" id="GO:0016787">
    <property type="term" value="F:hydrolase activity"/>
    <property type="evidence" value="ECO:0007669"/>
    <property type="project" value="UniProtKB-KW"/>
</dbReference>
<keyword evidence="4" id="KW-0067">ATP-binding</keyword>
<dbReference type="PANTHER" id="PTHR43788:SF8">
    <property type="entry name" value="DNA-BINDING PROTEIN SMUBP-2"/>
    <property type="match status" value="1"/>
</dbReference>
<keyword evidence="7" id="KW-1185">Reference proteome</keyword>
<evidence type="ECO:0000256" key="2">
    <source>
        <dbReference type="ARBA" id="ARBA00022801"/>
    </source>
</evidence>
<evidence type="ECO:0000259" key="5">
    <source>
        <dbReference type="Pfam" id="PF13087"/>
    </source>
</evidence>
<evidence type="ECO:0000313" key="7">
    <source>
        <dbReference type="Proteomes" id="UP000076154"/>
    </source>
</evidence>
<evidence type="ECO:0000256" key="1">
    <source>
        <dbReference type="ARBA" id="ARBA00022741"/>
    </source>
</evidence>
<dbReference type="InterPro" id="IPR050534">
    <property type="entry name" value="Coronavir_polyprotein_1ab"/>
</dbReference>
<reference evidence="6" key="1">
    <citation type="submission" date="2018-04" db="EMBL/GenBank/DDBJ databases">
        <title>Whole genome sequencing of Hypsizygus marmoreus.</title>
        <authorList>
            <person name="Choi I.-G."/>
            <person name="Min B."/>
            <person name="Kim J.-G."/>
            <person name="Kim S."/>
            <person name="Oh Y.-L."/>
            <person name="Kong W.-S."/>
            <person name="Park H."/>
            <person name="Jeong J."/>
            <person name="Song E.-S."/>
        </authorList>
    </citation>
    <scope>NUCLEOTIDE SEQUENCE [LARGE SCALE GENOMIC DNA]</scope>
    <source>
        <strain evidence="6">51987-8</strain>
    </source>
</reference>
<comment type="caution">
    <text evidence="6">The sequence shown here is derived from an EMBL/GenBank/DDBJ whole genome shotgun (WGS) entry which is preliminary data.</text>
</comment>
<evidence type="ECO:0000313" key="6">
    <source>
        <dbReference type="EMBL" id="RDB25120.1"/>
    </source>
</evidence>
<dbReference type="EMBL" id="LUEZ02000041">
    <property type="protein sequence ID" value="RDB25120.1"/>
    <property type="molecule type" value="Genomic_DNA"/>
</dbReference>
<dbReference type="Pfam" id="PF13087">
    <property type="entry name" value="AAA_12"/>
    <property type="match status" value="1"/>
</dbReference>
<evidence type="ECO:0000256" key="4">
    <source>
        <dbReference type="ARBA" id="ARBA00022840"/>
    </source>
</evidence>
<dbReference type="GO" id="GO:0005524">
    <property type="term" value="F:ATP binding"/>
    <property type="evidence" value="ECO:0007669"/>
    <property type="project" value="UniProtKB-KW"/>
</dbReference>
<protein>
    <recommendedName>
        <fullName evidence="5">DNA2/NAM7 helicase-like C-terminal domain-containing protein</fullName>
    </recommendedName>
</protein>
<proteinExistence type="predicted"/>
<dbReference type="GO" id="GO:0043139">
    <property type="term" value="F:5'-3' DNA helicase activity"/>
    <property type="evidence" value="ECO:0007669"/>
    <property type="project" value="TreeGrafter"/>
</dbReference>
<dbReference type="OrthoDB" id="6513042at2759"/>
<dbReference type="InterPro" id="IPR027417">
    <property type="entry name" value="P-loop_NTPase"/>
</dbReference>
<dbReference type="Pfam" id="PF13604">
    <property type="entry name" value="AAA_30"/>
    <property type="match status" value="1"/>
</dbReference>
<dbReference type="SUPFAM" id="SSF52540">
    <property type="entry name" value="P-loop containing nucleoside triphosphate hydrolases"/>
    <property type="match status" value="1"/>
</dbReference>
<feature type="domain" description="DNA2/NAM7 helicase-like C-terminal" evidence="5">
    <location>
        <begin position="1109"/>
        <end position="1386"/>
    </location>
</feature>
<evidence type="ECO:0000256" key="3">
    <source>
        <dbReference type="ARBA" id="ARBA00022806"/>
    </source>
</evidence>
<organism evidence="6 7">
    <name type="scientific">Hypsizygus marmoreus</name>
    <name type="common">White beech mushroom</name>
    <name type="synonym">Agaricus marmoreus</name>
    <dbReference type="NCBI Taxonomy" id="39966"/>
    <lineage>
        <taxon>Eukaryota</taxon>
        <taxon>Fungi</taxon>
        <taxon>Dikarya</taxon>
        <taxon>Basidiomycota</taxon>
        <taxon>Agaricomycotina</taxon>
        <taxon>Agaricomycetes</taxon>
        <taxon>Agaricomycetidae</taxon>
        <taxon>Agaricales</taxon>
        <taxon>Tricholomatineae</taxon>
        <taxon>Lyophyllaceae</taxon>
        <taxon>Hypsizygus</taxon>
    </lineage>
</organism>
<keyword evidence="2" id="KW-0378">Hydrolase</keyword>
<name>A0A369JV73_HYPMA</name>
<accession>A0A369JV73</accession>
<keyword evidence="3" id="KW-0347">Helicase</keyword>
<dbReference type="InParanoid" id="A0A369JV73"/>
<dbReference type="PANTHER" id="PTHR43788">
    <property type="entry name" value="DNA2/NAM7 HELICASE FAMILY MEMBER"/>
    <property type="match status" value="1"/>
</dbReference>